<dbReference type="STRING" id="993073.AS029_03910"/>
<feature type="chain" id="PRO_5010288723" description="Lipoprotein" evidence="1">
    <location>
        <begin position="21"/>
        <end position="172"/>
    </location>
</feature>
<name>A0A1G6HBV6_9MICO</name>
<keyword evidence="1" id="KW-0732">Signal</keyword>
<feature type="signal peptide" evidence="1">
    <location>
        <begin position="1"/>
        <end position="20"/>
    </location>
</feature>
<accession>A0A1G6HBV6</accession>
<evidence type="ECO:0000313" key="3">
    <source>
        <dbReference type="Proteomes" id="UP000183203"/>
    </source>
</evidence>
<proteinExistence type="predicted"/>
<sequence>MRVGVLVASLCLTAAMLVGCSPNLPTYAEVRAETLDVLQNVADFVPSRQAVLVTPEFEPYSCDDGLALQKGHGAFFTGQWAVFVSDDFDIRGFIDDVPQRLGAEWRVEELGVPVSFAEVYLVRESPRMTLKVEEATIDGRKAIDLLAVSRCGKITDEERDATFPPPIPHPTP</sequence>
<dbReference type="Proteomes" id="UP000183203">
    <property type="component" value="Unassembled WGS sequence"/>
</dbReference>
<dbReference type="EMBL" id="FMYG01000002">
    <property type="protein sequence ID" value="SDB91750.1"/>
    <property type="molecule type" value="Genomic_DNA"/>
</dbReference>
<organism evidence="2 3">
    <name type="scientific">Microbacterium enclense</name>
    <dbReference type="NCBI Taxonomy" id="993073"/>
    <lineage>
        <taxon>Bacteria</taxon>
        <taxon>Bacillati</taxon>
        <taxon>Actinomycetota</taxon>
        <taxon>Actinomycetes</taxon>
        <taxon>Micrococcales</taxon>
        <taxon>Microbacteriaceae</taxon>
        <taxon>Microbacterium</taxon>
    </lineage>
</organism>
<reference evidence="2 3" key="1">
    <citation type="submission" date="2016-09" db="EMBL/GenBank/DDBJ databases">
        <authorList>
            <person name="Capua I."/>
            <person name="De Benedictis P."/>
            <person name="Joannis T."/>
            <person name="Lombin L.H."/>
            <person name="Cattoli G."/>
        </authorList>
    </citation>
    <scope>NUCLEOTIDE SEQUENCE [LARGE SCALE GENOMIC DNA]</scope>
    <source>
        <strain evidence="2 3">NIO-1002</strain>
    </source>
</reference>
<dbReference type="PROSITE" id="PS51257">
    <property type="entry name" value="PROKAR_LIPOPROTEIN"/>
    <property type="match status" value="1"/>
</dbReference>
<protein>
    <recommendedName>
        <fullName evidence="4">Lipoprotein</fullName>
    </recommendedName>
</protein>
<evidence type="ECO:0000313" key="2">
    <source>
        <dbReference type="EMBL" id="SDB91750.1"/>
    </source>
</evidence>
<evidence type="ECO:0008006" key="4">
    <source>
        <dbReference type="Google" id="ProtNLM"/>
    </source>
</evidence>
<gene>
    <name evidence="2" type="ORF">SAMN05216418_1028</name>
</gene>
<evidence type="ECO:0000256" key="1">
    <source>
        <dbReference type="SAM" id="SignalP"/>
    </source>
</evidence>
<dbReference type="AlphaFoldDB" id="A0A1G6HBV6"/>